<dbReference type="Proteomes" id="UP000009170">
    <property type="component" value="Unassembled WGS sequence"/>
</dbReference>
<name>A0A090M117_OSTTA</name>
<reference evidence="3" key="1">
    <citation type="journal article" date="2006" name="Proc. Natl. Acad. Sci. U.S.A.">
        <title>Genome analysis of the smallest free-living eukaryote Ostreococcus tauri unveils many unique features.</title>
        <authorList>
            <person name="Derelle E."/>
            <person name="Ferraz C."/>
            <person name="Rombauts S."/>
            <person name="Rouze P."/>
            <person name="Worden A.Z."/>
            <person name="Robbens S."/>
            <person name="Partensky F."/>
            <person name="Degroeve S."/>
            <person name="Echeynie S."/>
            <person name="Cooke R."/>
            <person name="Saeys Y."/>
            <person name="Wuyts J."/>
            <person name="Jabbari K."/>
            <person name="Bowler C."/>
            <person name="Panaud O."/>
            <person name="Piegu B."/>
            <person name="Ball S.G."/>
            <person name="Ral J.-P."/>
            <person name="Bouget F.-Y."/>
            <person name="Piganeau G."/>
            <person name="De Baets B."/>
            <person name="Picard A."/>
            <person name="Delseny M."/>
            <person name="Demaille J."/>
            <person name="Van de Peer Y."/>
            <person name="Moreau H."/>
        </authorList>
    </citation>
    <scope>NUCLEOTIDE SEQUENCE [LARGE SCALE GENOMIC DNA]</scope>
    <source>
        <strain evidence="3">OTTH 0595 / CCAP 157/2 / RCC745</strain>
    </source>
</reference>
<protein>
    <submittedName>
        <fullName evidence="2">Uncharacterized protein</fullName>
    </submittedName>
</protein>
<dbReference type="GeneID" id="34945817"/>
<sequence>MRSFARANTITARAERSIHRFVVPRAHKRPESPLVLPIQSHLNVQVPVDGSTFGASRCEPDGVDETCTITQSAEVYDTICKKCRGNRLVLTRTRRGGKYVERACACMACAGTGVVRVATTRFSADFAGDDSEAAYYRAMEREADVPEKRDHFRLSPFSAFEKQSAVKMKKRESTRQGSIDERGESVR</sequence>
<dbReference type="InParanoid" id="A0A090M117"/>
<gene>
    <name evidence="2" type="ORF">OT_ostta05g01495</name>
</gene>
<keyword evidence="3" id="KW-1185">Reference proteome</keyword>
<dbReference type="AlphaFoldDB" id="A0A090M117"/>
<evidence type="ECO:0000313" key="3">
    <source>
        <dbReference type="Proteomes" id="UP000009170"/>
    </source>
</evidence>
<comment type="caution">
    <text evidence="2">The sequence shown here is derived from an EMBL/GenBank/DDBJ whole genome shotgun (WGS) entry which is preliminary data.</text>
</comment>
<feature type="region of interest" description="Disordered" evidence="1">
    <location>
        <begin position="163"/>
        <end position="187"/>
    </location>
</feature>
<evidence type="ECO:0000256" key="1">
    <source>
        <dbReference type="SAM" id="MobiDB-lite"/>
    </source>
</evidence>
<accession>A0A090M117</accession>
<feature type="compositionally biased region" description="Basic and acidic residues" evidence="1">
    <location>
        <begin position="171"/>
        <end position="187"/>
    </location>
</feature>
<proteinExistence type="predicted"/>
<evidence type="ECO:0000313" key="2">
    <source>
        <dbReference type="EMBL" id="CEF97915.1"/>
    </source>
</evidence>
<dbReference type="EMBL" id="CAID01000005">
    <property type="protein sequence ID" value="CEF97915.1"/>
    <property type="molecule type" value="Genomic_DNA"/>
</dbReference>
<organism evidence="2 3">
    <name type="scientific">Ostreococcus tauri</name>
    <name type="common">Marine green alga</name>
    <dbReference type="NCBI Taxonomy" id="70448"/>
    <lineage>
        <taxon>Eukaryota</taxon>
        <taxon>Viridiplantae</taxon>
        <taxon>Chlorophyta</taxon>
        <taxon>Mamiellophyceae</taxon>
        <taxon>Mamiellales</taxon>
        <taxon>Bathycoccaceae</taxon>
        <taxon>Ostreococcus</taxon>
    </lineage>
</organism>
<dbReference type="KEGG" id="ota:OT_ostta05g01495"/>
<reference evidence="2 3" key="2">
    <citation type="journal article" date="2014" name="BMC Genomics">
        <title>An improved genome of the model marine alga Ostreococcus tauri unfolds by assessing Illumina de novo assemblies.</title>
        <authorList>
            <person name="Blanc-Mathieu R."/>
            <person name="Verhelst B."/>
            <person name="Derelle E."/>
            <person name="Rombauts S."/>
            <person name="Bouget F.Y."/>
            <person name="Carre I."/>
            <person name="Chateau A."/>
            <person name="Eyre-Walker A."/>
            <person name="Grimsley N."/>
            <person name="Moreau H."/>
            <person name="Piegu B."/>
            <person name="Rivals E."/>
            <person name="Schackwitz W."/>
            <person name="Van de Peer Y."/>
            <person name="Piganeau G."/>
        </authorList>
    </citation>
    <scope>NUCLEOTIDE SEQUENCE [LARGE SCALE GENOMIC DNA]</scope>
    <source>
        <strain evidence="3">OTTH 0595 / CCAP 157/2 / RCC745</strain>
    </source>
</reference>
<dbReference type="RefSeq" id="XP_022838964.1">
    <property type="nucleotide sequence ID" value="XM_022984210.1"/>
</dbReference>